<feature type="compositionally biased region" description="Polar residues" evidence="1">
    <location>
        <begin position="105"/>
        <end position="119"/>
    </location>
</feature>
<dbReference type="OrthoDB" id="6184060at2"/>
<evidence type="ECO:0008006" key="5">
    <source>
        <dbReference type="Google" id="ProtNLM"/>
    </source>
</evidence>
<evidence type="ECO:0000313" key="3">
    <source>
        <dbReference type="EMBL" id="TVU69133.1"/>
    </source>
</evidence>
<evidence type="ECO:0000313" key="4">
    <source>
        <dbReference type="Proteomes" id="UP000319941"/>
    </source>
</evidence>
<name>A0A558HJ36_9GAMM</name>
<feature type="region of interest" description="Disordered" evidence="1">
    <location>
        <begin position="21"/>
        <end position="119"/>
    </location>
</feature>
<accession>A0A558HJ36</accession>
<dbReference type="InterPro" id="IPR020363">
    <property type="entry name" value="Uncharacterised_YbgS"/>
</dbReference>
<sequence length="119" mass="12212">MKKLTTVLLATALTLPAAAAYAEHHESSNTGSANTEAHSTMVEGGAAAGHEGGKVKDDTQMNTDSGSANTKEDSMMVKGNSAESESAKHGKVMDKDEDHMGVSPESGSANTDDGSMKTQ</sequence>
<evidence type="ECO:0000256" key="2">
    <source>
        <dbReference type="SAM" id="SignalP"/>
    </source>
</evidence>
<dbReference type="RefSeq" id="WP_024951177.1">
    <property type="nucleotide sequence ID" value="NZ_CAWOWR010000137.1"/>
</dbReference>
<organism evidence="3 4">
    <name type="scientific">Cobetia crustatorum</name>
    <dbReference type="NCBI Taxonomy" id="553385"/>
    <lineage>
        <taxon>Bacteria</taxon>
        <taxon>Pseudomonadati</taxon>
        <taxon>Pseudomonadota</taxon>
        <taxon>Gammaproteobacteria</taxon>
        <taxon>Oceanospirillales</taxon>
        <taxon>Halomonadaceae</taxon>
        <taxon>Cobetia</taxon>
    </lineage>
</organism>
<dbReference type="EMBL" id="VNFH01000008">
    <property type="protein sequence ID" value="TVU69133.1"/>
    <property type="molecule type" value="Genomic_DNA"/>
</dbReference>
<keyword evidence="4" id="KW-1185">Reference proteome</keyword>
<proteinExistence type="predicted"/>
<dbReference type="AlphaFoldDB" id="A0A558HJ36"/>
<keyword evidence="2" id="KW-0732">Signal</keyword>
<feature type="chain" id="PRO_5022197718" description="Pentapeptide MXKDX repeat protein" evidence="2">
    <location>
        <begin position="20"/>
        <end position="119"/>
    </location>
</feature>
<comment type="caution">
    <text evidence="3">The sequence shown here is derived from an EMBL/GenBank/DDBJ whole genome shotgun (WGS) entry which is preliminary data.</text>
</comment>
<feature type="signal peptide" evidence="2">
    <location>
        <begin position="1"/>
        <end position="19"/>
    </location>
</feature>
<dbReference type="Pfam" id="PF13985">
    <property type="entry name" value="YbgS"/>
    <property type="match status" value="1"/>
</dbReference>
<evidence type="ECO:0000256" key="1">
    <source>
        <dbReference type="SAM" id="MobiDB-lite"/>
    </source>
</evidence>
<feature type="compositionally biased region" description="Basic and acidic residues" evidence="1">
    <location>
        <begin position="85"/>
        <end position="100"/>
    </location>
</feature>
<dbReference type="Proteomes" id="UP000319941">
    <property type="component" value="Unassembled WGS sequence"/>
</dbReference>
<feature type="compositionally biased region" description="Polar residues" evidence="1">
    <location>
        <begin position="60"/>
        <end position="69"/>
    </location>
</feature>
<feature type="compositionally biased region" description="Polar residues" evidence="1">
    <location>
        <begin position="28"/>
        <end position="38"/>
    </location>
</feature>
<protein>
    <recommendedName>
        <fullName evidence="5">Pentapeptide MXKDX repeat protein</fullName>
    </recommendedName>
</protein>
<gene>
    <name evidence="3" type="ORF">FQP86_11760</name>
</gene>
<reference evidence="3 4" key="1">
    <citation type="submission" date="2019-07" db="EMBL/GenBank/DDBJ databases">
        <title>Diversity of Bacteria from Kongsfjorden, Arctic.</title>
        <authorList>
            <person name="Yu Y."/>
        </authorList>
    </citation>
    <scope>NUCLEOTIDE SEQUENCE [LARGE SCALE GENOMIC DNA]</scope>
    <source>
        <strain evidence="3 4">SM1923</strain>
    </source>
</reference>